<dbReference type="GO" id="GO:0015129">
    <property type="term" value="F:lactate transmembrane transporter activity"/>
    <property type="evidence" value="ECO:0007669"/>
    <property type="project" value="UniProtKB-UniRule"/>
</dbReference>
<dbReference type="PANTHER" id="PTHR30003">
    <property type="entry name" value="L-LACTATE PERMEASE"/>
    <property type="match status" value="1"/>
</dbReference>
<keyword evidence="5 8" id="KW-0812">Transmembrane</keyword>
<protein>
    <recommendedName>
        <fullName evidence="8">L-lactate permease</fullName>
    </recommendedName>
</protein>
<feature type="transmembrane region" description="Helical" evidence="8">
    <location>
        <begin position="5"/>
        <end position="20"/>
    </location>
</feature>
<dbReference type="GO" id="GO:0015295">
    <property type="term" value="F:solute:proton symporter activity"/>
    <property type="evidence" value="ECO:0007669"/>
    <property type="project" value="TreeGrafter"/>
</dbReference>
<name>A0A4R2LH16_9FIRM</name>
<dbReference type="OrthoDB" id="9761056at2"/>
<evidence type="ECO:0000256" key="4">
    <source>
        <dbReference type="ARBA" id="ARBA00022475"/>
    </source>
</evidence>
<accession>A0A4R2LH16</accession>
<feature type="transmembrane region" description="Helical" evidence="8">
    <location>
        <begin position="226"/>
        <end position="248"/>
    </location>
</feature>
<keyword evidence="3 8" id="KW-0813">Transport</keyword>
<feature type="transmembrane region" description="Helical" evidence="8">
    <location>
        <begin position="190"/>
        <end position="214"/>
    </location>
</feature>
<dbReference type="RefSeq" id="WP_132092003.1">
    <property type="nucleotide sequence ID" value="NZ_JANKAQ010000009.1"/>
</dbReference>
<dbReference type="NCBIfam" id="TIGR00795">
    <property type="entry name" value="lctP"/>
    <property type="match status" value="1"/>
</dbReference>
<evidence type="ECO:0000256" key="1">
    <source>
        <dbReference type="ARBA" id="ARBA00004651"/>
    </source>
</evidence>
<keyword evidence="4 8" id="KW-1003">Cell membrane</keyword>
<evidence type="ECO:0000313" key="9">
    <source>
        <dbReference type="EMBL" id="TCO84291.1"/>
    </source>
</evidence>
<feature type="transmembrane region" description="Helical" evidence="8">
    <location>
        <begin position="399"/>
        <end position="420"/>
    </location>
</feature>
<evidence type="ECO:0000256" key="8">
    <source>
        <dbReference type="RuleBase" id="RU365092"/>
    </source>
</evidence>
<dbReference type="Proteomes" id="UP000295711">
    <property type="component" value="Unassembled WGS sequence"/>
</dbReference>
<dbReference type="GO" id="GO:0005886">
    <property type="term" value="C:plasma membrane"/>
    <property type="evidence" value="ECO:0007669"/>
    <property type="project" value="UniProtKB-SubCell"/>
</dbReference>
<comment type="caution">
    <text evidence="9">The sequence shown here is derived from an EMBL/GenBank/DDBJ whole genome shotgun (WGS) entry which is preliminary data.</text>
</comment>
<keyword evidence="6 8" id="KW-1133">Transmembrane helix</keyword>
<evidence type="ECO:0000313" key="10">
    <source>
        <dbReference type="Proteomes" id="UP000295711"/>
    </source>
</evidence>
<feature type="transmembrane region" description="Helical" evidence="8">
    <location>
        <begin position="537"/>
        <end position="556"/>
    </location>
</feature>
<feature type="transmembrane region" description="Helical" evidence="8">
    <location>
        <begin position="313"/>
        <end position="331"/>
    </location>
</feature>
<feature type="transmembrane region" description="Helical" evidence="8">
    <location>
        <begin position="503"/>
        <end position="525"/>
    </location>
</feature>
<dbReference type="PANTHER" id="PTHR30003:SF0">
    <property type="entry name" value="GLYCOLATE PERMEASE GLCA-RELATED"/>
    <property type="match status" value="1"/>
</dbReference>
<dbReference type="AlphaFoldDB" id="A0A4R2LH16"/>
<evidence type="ECO:0000256" key="2">
    <source>
        <dbReference type="ARBA" id="ARBA00010100"/>
    </source>
</evidence>
<evidence type="ECO:0000256" key="3">
    <source>
        <dbReference type="ARBA" id="ARBA00022448"/>
    </source>
</evidence>
<evidence type="ECO:0000256" key="7">
    <source>
        <dbReference type="ARBA" id="ARBA00023136"/>
    </source>
</evidence>
<organism evidence="9 10">
    <name type="scientific">Frisingicoccus caecimuris</name>
    <dbReference type="NCBI Taxonomy" id="1796636"/>
    <lineage>
        <taxon>Bacteria</taxon>
        <taxon>Bacillati</taxon>
        <taxon>Bacillota</taxon>
        <taxon>Clostridia</taxon>
        <taxon>Lachnospirales</taxon>
        <taxon>Lachnospiraceae</taxon>
        <taxon>Frisingicoccus</taxon>
    </lineage>
</organism>
<proteinExistence type="inferred from homology"/>
<comment type="similarity">
    <text evidence="2 8">Belongs to the lactate permease family.</text>
</comment>
<feature type="transmembrane region" description="Helical" evidence="8">
    <location>
        <begin position="26"/>
        <end position="43"/>
    </location>
</feature>
<comment type="subcellular location">
    <subcellularLocation>
        <location evidence="1 8">Cell membrane</location>
        <topology evidence="1 8">Multi-pass membrane protein</topology>
    </subcellularLocation>
</comment>
<comment type="caution">
    <text evidence="8">Lacks conserved residue(s) required for the propagation of feature annotation.</text>
</comment>
<evidence type="ECO:0000256" key="5">
    <source>
        <dbReference type="ARBA" id="ARBA00022692"/>
    </source>
</evidence>
<feature type="transmembrane region" description="Helical" evidence="8">
    <location>
        <begin position="124"/>
        <end position="147"/>
    </location>
</feature>
<dbReference type="Pfam" id="PF02652">
    <property type="entry name" value="Lactate_perm"/>
    <property type="match status" value="1"/>
</dbReference>
<reference evidence="9 10" key="1">
    <citation type="submission" date="2019-03" db="EMBL/GenBank/DDBJ databases">
        <title>Genomic Encyclopedia of Type Strains, Phase IV (KMG-IV): sequencing the most valuable type-strain genomes for metagenomic binning, comparative biology and taxonomic classification.</title>
        <authorList>
            <person name="Goeker M."/>
        </authorList>
    </citation>
    <scope>NUCLEOTIDE SEQUENCE [LARGE SCALE GENOMIC DNA]</scope>
    <source>
        <strain evidence="9 10">DSM 28559</strain>
    </source>
</reference>
<dbReference type="EMBL" id="SLXA01000008">
    <property type="protein sequence ID" value="TCO84291.1"/>
    <property type="molecule type" value="Genomic_DNA"/>
</dbReference>
<feature type="transmembrane region" description="Helical" evidence="8">
    <location>
        <begin position="461"/>
        <end position="483"/>
    </location>
</feature>
<gene>
    <name evidence="9" type="ORF">EV212_10849</name>
</gene>
<feature type="transmembrane region" description="Helical" evidence="8">
    <location>
        <begin position="55"/>
        <end position="78"/>
    </location>
</feature>
<feature type="transmembrane region" description="Helical" evidence="8">
    <location>
        <begin position="365"/>
        <end position="387"/>
    </location>
</feature>
<dbReference type="InterPro" id="IPR003804">
    <property type="entry name" value="Lactate_perm"/>
</dbReference>
<feature type="transmembrane region" description="Helical" evidence="8">
    <location>
        <begin position="435"/>
        <end position="454"/>
    </location>
</feature>
<keyword evidence="10" id="KW-1185">Reference proteome</keyword>
<feature type="transmembrane region" description="Helical" evidence="8">
    <location>
        <begin position="254"/>
        <end position="273"/>
    </location>
</feature>
<keyword evidence="7 8" id="KW-0472">Membrane</keyword>
<feature type="transmembrane region" description="Helical" evidence="8">
    <location>
        <begin position="98"/>
        <end position="117"/>
    </location>
</feature>
<sequence length="560" mass="59286">MYAIIAFIPIIVTIIVMAGFNWPAKIALPLAWLITAVVCFAAWKMDIITIAAQTIAGFLNSIDTIVIIFGAILIMNTLKQSGGMGVINRMFTSVSDDPRIQVIIIGFMFGAFIEGAAGFGTPAALAAPLLIGLGFPPLCAAMCALIMNSTPVAYGAVGTPTNTAFNMVSSELGAAGVTNTEAWKLGLTKWVAIPSAIICPIIIFIVVFMMVKMFGKDKSTKYAIEVIPYILLSAVAFVVPYLICAAFLGPEFPSLIGALIALVICVVTAKKGIFVPKSKFEFPEHSQWAEHWKSTSDVQEDESMKVETTMSPVMAWVPYGIIAIILVITRIPQIGIKGILNVTTPPFAIAINSIFGVEVGFAWKWAWNPGVLPFILVALLIIPLHKMNGERVKAAWKQTFSMVGGAAIALLFGIAMVQLFKMSGAQFNNSGMDSMLIVMANGLADLFGTAYIVVAPIIGVIGAFISGSATVSCTLFSTLQYAAATRLGLAPMLILAMQVMGGAMGNMVCVNNIVSACATCGTIGAEGRLMRSNVVPCLIYAALTILILGGLILSGFNPIA</sequence>
<comment type="function">
    <text evidence="8">Uptake of L-lactate across the membrane. Can also transport D-lactate and glycolate.</text>
</comment>
<evidence type="ECO:0000256" key="6">
    <source>
        <dbReference type="ARBA" id="ARBA00022989"/>
    </source>
</evidence>